<accession>A0A6N3JVN7</accession>
<sequence>MTAELVRNPLAHWAARVQQHATIDDSTPTAEELNAEADAAEMAAIRALQAANRSAAYTRRRPSRYANASYDLLQPVQNPQGKVSRWREHGPRALLLAGPARTGKTTAAYAIANDVHAQGLWVIVRTAADLSAALKPDGEPLAYEHAVTCSLLVLDDLGRERVTDWWLEQLQRIVDDRCANGRRLVVTCNTPLPEPSDEKSPAELAYDTLVARYGSPVVERLIDGGGVLVLDGPAVRQVVTEW</sequence>
<dbReference type="InterPro" id="IPR002611">
    <property type="entry name" value="IstB_ATP-bd"/>
</dbReference>
<name>A0A6N3JVN7_9ACTN</name>
<reference evidence="2 3" key="1">
    <citation type="submission" date="2018-07" db="EMBL/GenBank/DDBJ databases">
        <authorList>
            <person name="Ye Y."/>
        </authorList>
    </citation>
    <scope>NUCLEOTIDE SEQUENCE [LARGE SCALE GENOMIC DNA]</scope>
    <source>
        <strain evidence="3">H14(2018)</strain>
    </source>
</reference>
<evidence type="ECO:0000259" key="1">
    <source>
        <dbReference type="Pfam" id="PF01695"/>
    </source>
</evidence>
<evidence type="ECO:0000313" key="3">
    <source>
        <dbReference type="Proteomes" id="UP000253958"/>
    </source>
</evidence>
<dbReference type="Gene3D" id="3.40.50.300">
    <property type="entry name" value="P-loop containing nucleotide triphosphate hydrolases"/>
    <property type="match status" value="1"/>
</dbReference>
<dbReference type="InterPro" id="IPR027417">
    <property type="entry name" value="P-loop_NTPase"/>
</dbReference>
<keyword evidence="2" id="KW-0547">Nucleotide-binding</keyword>
<dbReference type="Proteomes" id="UP000253958">
    <property type="component" value="Chromosome"/>
</dbReference>
<reference evidence="2 3" key="2">
    <citation type="submission" date="2018-08" db="EMBL/GenBank/DDBJ databases">
        <title>Streptomyces kandeliansis sp. nov., an endophytic bacterium isolated from mangrove plant.</title>
        <authorList>
            <person name="Wang R."/>
        </authorList>
    </citation>
    <scope>NUCLEOTIDE SEQUENCE [LARGE SCALE GENOMIC DNA]</scope>
    <source>
        <strain evidence="3">H14(2018)</strain>
    </source>
</reference>
<gene>
    <name evidence="2" type="ORF">DVH21_05480</name>
</gene>
<protein>
    <submittedName>
        <fullName evidence="2">ATP-binding protein</fullName>
    </submittedName>
</protein>
<dbReference type="AlphaFoldDB" id="A0A6N3JVN7"/>
<evidence type="ECO:0000313" key="2">
    <source>
        <dbReference type="EMBL" id="AXH89432.1"/>
    </source>
</evidence>
<feature type="domain" description="IstB-like ATP-binding" evidence="1">
    <location>
        <begin position="93"/>
        <end position="194"/>
    </location>
</feature>
<dbReference type="RefSeq" id="WP_114918986.1">
    <property type="nucleotide sequence ID" value="NZ_CP031263.1"/>
</dbReference>
<organism evidence="2 3">
    <name type="scientific">Micromonospora aurantiaca</name>
    <name type="common">nom. illeg.</name>
    <dbReference type="NCBI Taxonomy" id="47850"/>
    <lineage>
        <taxon>Bacteria</taxon>
        <taxon>Bacillati</taxon>
        <taxon>Actinomycetota</taxon>
        <taxon>Actinomycetes</taxon>
        <taxon>Micromonosporales</taxon>
        <taxon>Micromonosporaceae</taxon>
        <taxon>Micromonospora</taxon>
    </lineage>
</organism>
<dbReference type="SUPFAM" id="SSF52540">
    <property type="entry name" value="P-loop containing nucleoside triphosphate hydrolases"/>
    <property type="match status" value="1"/>
</dbReference>
<dbReference type="Pfam" id="PF01695">
    <property type="entry name" value="IstB_IS21"/>
    <property type="match status" value="1"/>
</dbReference>
<proteinExistence type="predicted"/>
<keyword evidence="2" id="KW-0067">ATP-binding</keyword>
<dbReference type="EMBL" id="CP031263">
    <property type="protein sequence ID" value="AXH89432.1"/>
    <property type="molecule type" value="Genomic_DNA"/>
</dbReference>
<dbReference type="GO" id="GO:0005524">
    <property type="term" value="F:ATP binding"/>
    <property type="evidence" value="ECO:0007669"/>
    <property type="project" value="UniProtKB-KW"/>
</dbReference>